<organism evidence="1 2">
    <name type="scientific">Rosa chinensis</name>
    <name type="common">China rose</name>
    <dbReference type="NCBI Taxonomy" id="74649"/>
    <lineage>
        <taxon>Eukaryota</taxon>
        <taxon>Viridiplantae</taxon>
        <taxon>Streptophyta</taxon>
        <taxon>Embryophyta</taxon>
        <taxon>Tracheophyta</taxon>
        <taxon>Spermatophyta</taxon>
        <taxon>Magnoliopsida</taxon>
        <taxon>eudicotyledons</taxon>
        <taxon>Gunneridae</taxon>
        <taxon>Pentapetalae</taxon>
        <taxon>rosids</taxon>
        <taxon>fabids</taxon>
        <taxon>Rosales</taxon>
        <taxon>Rosaceae</taxon>
        <taxon>Rosoideae</taxon>
        <taxon>Rosoideae incertae sedis</taxon>
        <taxon>Rosa</taxon>
    </lineage>
</organism>
<dbReference type="EMBL" id="PDCK01000039">
    <property type="protein sequence ID" value="PRQ57856.1"/>
    <property type="molecule type" value="Genomic_DNA"/>
</dbReference>
<dbReference type="Gramene" id="PRQ57856">
    <property type="protein sequence ID" value="PRQ57856"/>
    <property type="gene ID" value="RchiOBHm_Chr1g0352911"/>
</dbReference>
<gene>
    <name evidence="1" type="ORF">RchiOBHm_Chr1g0352911</name>
</gene>
<evidence type="ECO:0000313" key="2">
    <source>
        <dbReference type="Proteomes" id="UP000238479"/>
    </source>
</evidence>
<accession>A0A2P6SGV5</accession>
<keyword evidence="2" id="KW-1185">Reference proteome</keyword>
<comment type="caution">
    <text evidence="1">The sequence shown here is derived from an EMBL/GenBank/DDBJ whole genome shotgun (WGS) entry which is preliminary data.</text>
</comment>
<dbReference type="STRING" id="74649.A0A2P6SGV5"/>
<dbReference type="Proteomes" id="UP000238479">
    <property type="component" value="Chromosome 1"/>
</dbReference>
<evidence type="ECO:0000313" key="1">
    <source>
        <dbReference type="EMBL" id="PRQ57856.1"/>
    </source>
</evidence>
<name>A0A2P6SGV5_ROSCH</name>
<dbReference type="AlphaFoldDB" id="A0A2P6SGV5"/>
<reference evidence="1 2" key="1">
    <citation type="journal article" date="2018" name="Nat. Genet.">
        <title>The Rosa genome provides new insights in the design of modern roses.</title>
        <authorList>
            <person name="Bendahmane M."/>
        </authorList>
    </citation>
    <scope>NUCLEOTIDE SEQUENCE [LARGE SCALE GENOMIC DNA]</scope>
    <source>
        <strain evidence="2">cv. Old Blush</strain>
    </source>
</reference>
<protein>
    <submittedName>
        <fullName evidence="1">Uncharacterized protein</fullName>
    </submittedName>
</protein>
<sequence length="48" mass="5744">MNMRCVQENIYFTNIDKKVFQADVKLFFESICGEVYHLRLLGDCHLFN</sequence>
<proteinExistence type="predicted"/>